<evidence type="ECO:0000256" key="1">
    <source>
        <dbReference type="ARBA" id="ARBA00004123"/>
    </source>
</evidence>
<accession>A0A2B7X6J4</accession>
<keyword evidence="4" id="KW-0805">Transcription regulation</keyword>
<feature type="compositionally biased region" description="Low complexity" evidence="8">
    <location>
        <begin position="105"/>
        <end position="115"/>
    </location>
</feature>
<dbReference type="PANTHER" id="PTHR31313">
    <property type="entry name" value="TY1 ENHANCER ACTIVATOR"/>
    <property type="match status" value="1"/>
</dbReference>
<dbReference type="GO" id="GO:0005634">
    <property type="term" value="C:nucleus"/>
    <property type="evidence" value="ECO:0007669"/>
    <property type="project" value="UniProtKB-SubCell"/>
</dbReference>
<sequence length="809" mass="91935">MEPSSFYYPSACIPLMPEVDSVSVSLPQNASNLDNNNINSNINLNEGNLKWEDGHIPVSHLHDQHQLQPTLHPSPSAVLSLRQQPFRPSNNDSNLDVYHPPLPPAQQTQARTQLQLQSYPRHSPSSYYDAQETRPTRVVKQSGSVLTLACLNCRAKKIKCQPENGGCKKCKRLGIPCPGPEVDERKRPSSKRYIRELHNRIEELEKNLRESQYHRNLQAREIMTLYDLNNQFHRSYPKPSINRPFPTNIISRLCDGRYQLDGTIRYAGPTSSLHLALDETNDNEAWSALETWGGNLKGSPDNGDFEVDPDTEDYLLNLYWKYQHTELQVFHKGAFERDMAAGKTQFYSKALLYCVMACAARISSRPEIRAMVLPPDTAYRGKISSPMAGQQCLFAAASRLLEEERKQPQITTIQSLLLLSVIYCAFSNDMKGLSLTSAACRLAIELGLHRDPSNLNLPQIDVEARQITFWGCVVFDRLWGLYLGRSFFLVLDETVTVPRLSCENLFLPWNCRLAGAWASLLELVGCICEGLNKNQYMMAQINSLSEQLYEWYRRLDPSLHYKEDGPPSVAVMHMQYCAATIILYRPLAGFGQDSSKKVDYADKFRQICVQHAIQIANYLADYRTYHRTATTLSGIALHIIETAATTFISDISERRKATDVSSEYMHLAVCVQTLLELEQTYLVAQKVRKILKKLINLCNLDSSRLKKILADPNSQLTTFLRYNTFSGLGSSTRLPVADGYSNNESDKQGSFDMPTQGDQHPQFQDPNATQDITYPVSAFSSTPYPQYTQRDIYQAYPVQYDQMYQFEQQ</sequence>
<dbReference type="Pfam" id="PF00172">
    <property type="entry name" value="Zn_clus"/>
    <property type="match status" value="1"/>
</dbReference>
<comment type="caution">
    <text evidence="10">The sequence shown here is derived from an EMBL/GenBank/DDBJ whole genome shotgun (WGS) entry which is preliminary data.</text>
</comment>
<dbReference type="Pfam" id="PF04082">
    <property type="entry name" value="Fungal_trans"/>
    <property type="match status" value="1"/>
</dbReference>
<feature type="compositionally biased region" description="Polar residues" evidence="8">
    <location>
        <begin position="756"/>
        <end position="767"/>
    </location>
</feature>
<organism evidence="10 11">
    <name type="scientific">Helicocarpus griseus UAMH5409</name>
    <dbReference type="NCBI Taxonomy" id="1447875"/>
    <lineage>
        <taxon>Eukaryota</taxon>
        <taxon>Fungi</taxon>
        <taxon>Dikarya</taxon>
        <taxon>Ascomycota</taxon>
        <taxon>Pezizomycotina</taxon>
        <taxon>Eurotiomycetes</taxon>
        <taxon>Eurotiomycetidae</taxon>
        <taxon>Onygenales</taxon>
        <taxon>Ajellomycetaceae</taxon>
        <taxon>Helicocarpus</taxon>
    </lineage>
</organism>
<dbReference type="InterPro" id="IPR036864">
    <property type="entry name" value="Zn2-C6_fun-type_DNA-bd_sf"/>
</dbReference>
<dbReference type="GO" id="GO:0003677">
    <property type="term" value="F:DNA binding"/>
    <property type="evidence" value="ECO:0007669"/>
    <property type="project" value="UniProtKB-KW"/>
</dbReference>
<feature type="region of interest" description="Disordered" evidence="8">
    <location>
        <begin position="736"/>
        <end position="767"/>
    </location>
</feature>
<dbReference type="InterPro" id="IPR051615">
    <property type="entry name" value="Transcr_Regulatory_Elem"/>
</dbReference>
<proteinExistence type="predicted"/>
<evidence type="ECO:0000256" key="5">
    <source>
        <dbReference type="ARBA" id="ARBA00023125"/>
    </source>
</evidence>
<name>A0A2B7X6J4_9EURO</name>
<evidence type="ECO:0000256" key="8">
    <source>
        <dbReference type="SAM" id="MobiDB-lite"/>
    </source>
</evidence>
<dbReference type="EMBL" id="PDNB01000138">
    <property type="protein sequence ID" value="PGH04288.1"/>
    <property type="molecule type" value="Genomic_DNA"/>
</dbReference>
<dbReference type="Gene3D" id="4.10.240.10">
    <property type="entry name" value="Zn(2)-C6 fungal-type DNA-binding domain"/>
    <property type="match status" value="1"/>
</dbReference>
<dbReference type="GO" id="GO:0008270">
    <property type="term" value="F:zinc ion binding"/>
    <property type="evidence" value="ECO:0007669"/>
    <property type="project" value="InterPro"/>
</dbReference>
<dbReference type="PANTHER" id="PTHR31313:SF83">
    <property type="entry name" value="ZN(II)2CYS6 TRANSCRIPTION FACTOR (EUROFUNG)"/>
    <property type="match status" value="1"/>
</dbReference>
<evidence type="ECO:0000256" key="6">
    <source>
        <dbReference type="ARBA" id="ARBA00023163"/>
    </source>
</evidence>
<comment type="subcellular location">
    <subcellularLocation>
        <location evidence="1">Nucleus</location>
    </subcellularLocation>
</comment>
<feature type="region of interest" description="Disordered" evidence="8">
    <location>
        <begin position="84"/>
        <end position="115"/>
    </location>
</feature>
<evidence type="ECO:0000259" key="9">
    <source>
        <dbReference type="PROSITE" id="PS50048"/>
    </source>
</evidence>
<evidence type="ECO:0000313" key="10">
    <source>
        <dbReference type="EMBL" id="PGH04288.1"/>
    </source>
</evidence>
<evidence type="ECO:0000256" key="2">
    <source>
        <dbReference type="ARBA" id="ARBA00022723"/>
    </source>
</evidence>
<keyword evidence="2" id="KW-0479">Metal-binding</keyword>
<protein>
    <recommendedName>
        <fullName evidence="9">Zn(2)-C6 fungal-type domain-containing protein</fullName>
    </recommendedName>
</protein>
<keyword evidence="6" id="KW-0804">Transcription</keyword>
<evidence type="ECO:0000256" key="4">
    <source>
        <dbReference type="ARBA" id="ARBA00023015"/>
    </source>
</evidence>
<keyword evidence="7" id="KW-0539">Nucleus</keyword>
<dbReference type="AlphaFoldDB" id="A0A2B7X6J4"/>
<evidence type="ECO:0000256" key="3">
    <source>
        <dbReference type="ARBA" id="ARBA00022833"/>
    </source>
</evidence>
<dbReference type="PROSITE" id="PS00463">
    <property type="entry name" value="ZN2_CY6_FUNGAL_1"/>
    <property type="match status" value="1"/>
</dbReference>
<dbReference type="GO" id="GO:0000981">
    <property type="term" value="F:DNA-binding transcription factor activity, RNA polymerase II-specific"/>
    <property type="evidence" value="ECO:0007669"/>
    <property type="project" value="InterPro"/>
</dbReference>
<keyword evidence="11" id="KW-1185">Reference proteome</keyword>
<dbReference type="Proteomes" id="UP000223968">
    <property type="component" value="Unassembled WGS sequence"/>
</dbReference>
<keyword evidence="3" id="KW-0862">Zinc</keyword>
<dbReference type="GO" id="GO:0006351">
    <property type="term" value="P:DNA-templated transcription"/>
    <property type="evidence" value="ECO:0007669"/>
    <property type="project" value="InterPro"/>
</dbReference>
<evidence type="ECO:0000313" key="11">
    <source>
        <dbReference type="Proteomes" id="UP000223968"/>
    </source>
</evidence>
<keyword evidence="5" id="KW-0238">DNA-binding</keyword>
<dbReference type="CDD" id="cd12148">
    <property type="entry name" value="fungal_TF_MHR"/>
    <property type="match status" value="1"/>
</dbReference>
<dbReference type="SMART" id="SM00066">
    <property type="entry name" value="GAL4"/>
    <property type="match status" value="1"/>
</dbReference>
<dbReference type="CDD" id="cd00067">
    <property type="entry name" value="GAL4"/>
    <property type="match status" value="1"/>
</dbReference>
<dbReference type="SUPFAM" id="SSF57701">
    <property type="entry name" value="Zn2/Cys6 DNA-binding domain"/>
    <property type="match status" value="1"/>
</dbReference>
<dbReference type="InterPro" id="IPR007219">
    <property type="entry name" value="XnlR_reg_dom"/>
</dbReference>
<reference evidence="10 11" key="1">
    <citation type="submission" date="2017-10" db="EMBL/GenBank/DDBJ databases">
        <title>Comparative genomics in systemic dimorphic fungi from Ajellomycetaceae.</title>
        <authorList>
            <person name="Munoz J.F."/>
            <person name="Mcewen J.G."/>
            <person name="Clay O.K."/>
            <person name="Cuomo C.A."/>
        </authorList>
    </citation>
    <scope>NUCLEOTIDE SEQUENCE [LARGE SCALE GENOMIC DNA]</scope>
    <source>
        <strain evidence="10 11">UAMH5409</strain>
    </source>
</reference>
<dbReference type="STRING" id="1447875.A0A2B7X6J4"/>
<dbReference type="SMART" id="SM00906">
    <property type="entry name" value="Fungal_trans"/>
    <property type="match status" value="1"/>
</dbReference>
<feature type="domain" description="Zn(2)-C6 fungal-type" evidence="9">
    <location>
        <begin position="149"/>
        <end position="177"/>
    </location>
</feature>
<gene>
    <name evidence="10" type="ORF">AJ79_07135</name>
</gene>
<dbReference type="InterPro" id="IPR001138">
    <property type="entry name" value="Zn2Cys6_DnaBD"/>
</dbReference>
<dbReference type="OrthoDB" id="2154091at2759"/>
<feature type="compositionally biased region" description="Polar residues" evidence="8">
    <location>
        <begin position="84"/>
        <end position="94"/>
    </location>
</feature>
<evidence type="ECO:0000256" key="7">
    <source>
        <dbReference type="ARBA" id="ARBA00023242"/>
    </source>
</evidence>
<dbReference type="PROSITE" id="PS50048">
    <property type="entry name" value="ZN2_CY6_FUNGAL_2"/>
    <property type="match status" value="1"/>
</dbReference>